<dbReference type="STRING" id="1095630.A0A2J6TB37"/>
<dbReference type="InParanoid" id="A0A2J6TB37"/>
<proteinExistence type="predicted"/>
<dbReference type="AlphaFoldDB" id="A0A2J6TB37"/>
<dbReference type="OrthoDB" id="5150140at2759"/>
<dbReference type="RefSeq" id="XP_024737096.1">
    <property type="nucleotide sequence ID" value="XM_024884826.1"/>
</dbReference>
<keyword evidence="2" id="KW-1185">Reference proteome</keyword>
<dbReference type="Proteomes" id="UP000235371">
    <property type="component" value="Unassembled WGS sequence"/>
</dbReference>
<dbReference type="EMBL" id="KZ613791">
    <property type="protein sequence ID" value="PMD60192.1"/>
    <property type="molecule type" value="Genomic_DNA"/>
</dbReference>
<reference evidence="1 2" key="1">
    <citation type="submission" date="2016-04" db="EMBL/GenBank/DDBJ databases">
        <title>A degradative enzymes factory behind the ericoid mycorrhizal symbiosis.</title>
        <authorList>
            <consortium name="DOE Joint Genome Institute"/>
            <person name="Martino E."/>
            <person name="Morin E."/>
            <person name="Grelet G."/>
            <person name="Kuo A."/>
            <person name="Kohler A."/>
            <person name="Daghino S."/>
            <person name="Barry K."/>
            <person name="Choi C."/>
            <person name="Cichocki N."/>
            <person name="Clum A."/>
            <person name="Copeland A."/>
            <person name="Hainaut M."/>
            <person name="Haridas S."/>
            <person name="Labutti K."/>
            <person name="Lindquist E."/>
            <person name="Lipzen A."/>
            <person name="Khouja H.-R."/>
            <person name="Murat C."/>
            <person name="Ohm R."/>
            <person name="Olson A."/>
            <person name="Spatafora J."/>
            <person name="Veneault-Fourrey C."/>
            <person name="Henrissat B."/>
            <person name="Grigoriev I."/>
            <person name="Martin F."/>
            <person name="Perotto S."/>
        </authorList>
    </citation>
    <scope>NUCLEOTIDE SEQUENCE [LARGE SCALE GENOMIC DNA]</scope>
    <source>
        <strain evidence="1 2">E</strain>
    </source>
</reference>
<evidence type="ECO:0000313" key="1">
    <source>
        <dbReference type="EMBL" id="PMD60192.1"/>
    </source>
</evidence>
<sequence>MALELYIPPCISSSAHPLHPPPLEQPLRIQIEGPLASIQKLLPEVSWHTDTASLVFPQPAGPGLARLAYQKIYGQEVRLEVAGDMVVRDEHIDYYGVTFDHLVPADDPDPKVLQINIIEIDNDGGAYTNEYLPFAVDPAEYIGKKVLAVPRYC</sequence>
<name>A0A2J6TB37_9HELO</name>
<dbReference type="GeneID" id="36592903"/>
<organism evidence="1 2">
    <name type="scientific">Hyaloscypha bicolor E</name>
    <dbReference type="NCBI Taxonomy" id="1095630"/>
    <lineage>
        <taxon>Eukaryota</taxon>
        <taxon>Fungi</taxon>
        <taxon>Dikarya</taxon>
        <taxon>Ascomycota</taxon>
        <taxon>Pezizomycotina</taxon>
        <taxon>Leotiomycetes</taxon>
        <taxon>Helotiales</taxon>
        <taxon>Hyaloscyphaceae</taxon>
        <taxon>Hyaloscypha</taxon>
        <taxon>Hyaloscypha bicolor</taxon>
    </lineage>
</organism>
<evidence type="ECO:0000313" key="2">
    <source>
        <dbReference type="Proteomes" id="UP000235371"/>
    </source>
</evidence>
<accession>A0A2J6TB37</accession>
<gene>
    <name evidence="1" type="ORF">K444DRAFT_643133</name>
</gene>
<protein>
    <submittedName>
        <fullName evidence="1">Uncharacterized protein</fullName>
    </submittedName>
</protein>